<reference evidence="2 3" key="1">
    <citation type="submission" date="2018-11" db="EMBL/GenBank/DDBJ databases">
        <authorList>
            <consortium name="Pathogen Informatics"/>
        </authorList>
    </citation>
    <scope>NUCLEOTIDE SEQUENCE [LARGE SCALE GENOMIC DNA]</scope>
</reference>
<accession>A0A3P7LJL6</accession>
<dbReference type="AlphaFoldDB" id="A0A3P7LJL6"/>
<evidence type="ECO:0000313" key="2">
    <source>
        <dbReference type="EMBL" id="VDN12017.1"/>
    </source>
</evidence>
<dbReference type="Proteomes" id="UP000281553">
    <property type="component" value="Unassembled WGS sequence"/>
</dbReference>
<feature type="region of interest" description="Disordered" evidence="1">
    <location>
        <begin position="175"/>
        <end position="229"/>
    </location>
</feature>
<evidence type="ECO:0000256" key="1">
    <source>
        <dbReference type="SAM" id="MobiDB-lite"/>
    </source>
</evidence>
<name>A0A3P7LJL6_DIBLA</name>
<feature type="compositionally biased region" description="Low complexity" evidence="1">
    <location>
        <begin position="190"/>
        <end position="205"/>
    </location>
</feature>
<dbReference type="EMBL" id="UYRU01052806">
    <property type="protein sequence ID" value="VDN12017.1"/>
    <property type="molecule type" value="Genomic_DNA"/>
</dbReference>
<organism evidence="2 3">
    <name type="scientific">Dibothriocephalus latus</name>
    <name type="common">Fish tapeworm</name>
    <name type="synonym">Diphyllobothrium latum</name>
    <dbReference type="NCBI Taxonomy" id="60516"/>
    <lineage>
        <taxon>Eukaryota</taxon>
        <taxon>Metazoa</taxon>
        <taxon>Spiralia</taxon>
        <taxon>Lophotrochozoa</taxon>
        <taxon>Platyhelminthes</taxon>
        <taxon>Cestoda</taxon>
        <taxon>Eucestoda</taxon>
        <taxon>Diphyllobothriidea</taxon>
        <taxon>Diphyllobothriidae</taxon>
        <taxon>Dibothriocephalus</taxon>
    </lineage>
</organism>
<sequence length="229" mass="24118">MKLPSRSPGEAGGGGTTISTAKPKCTAVNSPDRTPAGTRLIGSRCSGAATIQSRLSTLCSPRFAPPELPIHASPPRHIDTANANNNINVAALMDHSPPQSSVRLGSQKLSLEGHLDQPLPLPRFTSSPTRDSASEALILDEVGSRGGGVVNRHQVVPPSPPFSVKYAWETTFSLLSQEEAEEEDEEEDSAVVSPGPFSPPSTSSGQDVGSGSFLSKKHRRMSKSLPNFS</sequence>
<gene>
    <name evidence="2" type="ORF">DILT_LOCUS7848</name>
</gene>
<evidence type="ECO:0000313" key="3">
    <source>
        <dbReference type="Proteomes" id="UP000281553"/>
    </source>
</evidence>
<feature type="non-terminal residue" evidence="2">
    <location>
        <position position="229"/>
    </location>
</feature>
<feature type="compositionally biased region" description="Acidic residues" evidence="1">
    <location>
        <begin position="178"/>
        <end position="189"/>
    </location>
</feature>
<feature type="region of interest" description="Disordered" evidence="1">
    <location>
        <begin position="1"/>
        <end position="41"/>
    </location>
</feature>
<proteinExistence type="predicted"/>
<protein>
    <submittedName>
        <fullName evidence="2">Uncharacterized protein</fullName>
    </submittedName>
</protein>
<keyword evidence="3" id="KW-1185">Reference proteome</keyword>